<protein>
    <submittedName>
        <fullName evidence="1">Uncharacterized protein</fullName>
    </submittedName>
</protein>
<dbReference type="AlphaFoldDB" id="G7TJL5"/>
<dbReference type="KEGG" id="xor:XOC_0164"/>
<sequence length="38" mass="4448">MPHLQRHDAELFFVKPTRISIEASFFRCSPGHGFEIVF</sequence>
<evidence type="ECO:0000313" key="2">
    <source>
        <dbReference type="Proteomes" id="UP000008851"/>
    </source>
</evidence>
<dbReference type="Proteomes" id="UP000008851">
    <property type="component" value="Chromosome"/>
</dbReference>
<proteinExistence type="predicted"/>
<dbReference type="HOGENOM" id="CLU_3334878_0_0_6"/>
<accession>G7TJL5</accession>
<organism evidence="1 2">
    <name type="scientific">Xanthomonas oryzae pv. oryzicola (strain BLS256)</name>
    <dbReference type="NCBI Taxonomy" id="383407"/>
    <lineage>
        <taxon>Bacteria</taxon>
        <taxon>Pseudomonadati</taxon>
        <taxon>Pseudomonadota</taxon>
        <taxon>Gammaproteobacteria</taxon>
        <taxon>Lysobacterales</taxon>
        <taxon>Lysobacteraceae</taxon>
        <taxon>Xanthomonas</taxon>
    </lineage>
</organism>
<evidence type="ECO:0000313" key="1">
    <source>
        <dbReference type="EMBL" id="AEQ94417.1"/>
    </source>
</evidence>
<dbReference type="EMBL" id="CP003057">
    <property type="protein sequence ID" value="AEQ94417.1"/>
    <property type="molecule type" value="Genomic_DNA"/>
</dbReference>
<name>G7TJL5_XANOB</name>
<reference evidence="1 2" key="1">
    <citation type="journal article" date="2011" name="J. Bacteriol.">
        <title>Two new complete genome sequences offer insight into host and tissue specificity of plant pathogenic Xanthomonas spp.</title>
        <authorList>
            <person name="Bogdanove A.J."/>
            <person name="Koebnik R."/>
            <person name="Lu H."/>
            <person name="Furutani A."/>
            <person name="Angiuoli S.V."/>
            <person name="Patil P.B."/>
            <person name="Van Sluys M.A."/>
            <person name="Ryan R.P."/>
            <person name="Meyer D.F."/>
            <person name="Han S.W."/>
            <person name="Aparna G."/>
            <person name="Rajaram M."/>
            <person name="Delcher A.L."/>
            <person name="Phillippy A.M."/>
            <person name="Puiu D."/>
            <person name="Schatz M.C."/>
            <person name="Shumway M."/>
            <person name="Sommer D.D."/>
            <person name="Trapnell C."/>
            <person name="Benahmed F."/>
            <person name="Dimitrov G."/>
            <person name="Madupu R."/>
            <person name="Radune D."/>
            <person name="Sullivan S."/>
            <person name="Jha G."/>
            <person name="Ishihara H."/>
            <person name="Lee S.W."/>
            <person name="Pandey A."/>
            <person name="Sharma V."/>
            <person name="Sriariyanun M."/>
            <person name="Szurek B."/>
            <person name="Vera-Cruz C.M."/>
            <person name="Dorman K.S."/>
            <person name="Ronald P.C."/>
            <person name="Verdier V."/>
            <person name="Dow J.M."/>
            <person name="Sonti R.V."/>
            <person name="Tsuge S."/>
            <person name="Brendel V.P."/>
            <person name="Rabinowicz P.D."/>
            <person name="Leach J.E."/>
            <person name="White F.F."/>
            <person name="Salzberg S.L."/>
        </authorList>
    </citation>
    <scope>NUCLEOTIDE SEQUENCE [LARGE SCALE GENOMIC DNA]</scope>
    <source>
        <strain evidence="1 2">BLS256</strain>
    </source>
</reference>
<gene>
    <name evidence="1" type="ORF">XOC_0164</name>
</gene>